<comment type="caution">
    <text evidence="1">The sequence shown here is derived from an EMBL/GenBank/DDBJ whole genome shotgun (WGS) entry which is preliminary data.</text>
</comment>
<name>A0A5B7FXD9_PORTR</name>
<evidence type="ECO:0000313" key="1">
    <source>
        <dbReference type="EMBL" id="MPC49568.1"/>
    </source>
</evidence>
<evidence type="ECO:0000313" key="2">
    <source>
        <dbReference type="Proteomes" id="UP000324222"/>
    </source>
</evidence>
<keyword evidence="2" id="KW-1185">Reference proteome</keyword>
<gene>
    <name evidence="1" type="ORF">E2C01_043375</name>
</gene>
<proteinExistence type="predicted"/>
<organism evidence="1 2">
    <name type="scientific">Portunus trituberculatus</name>
    <name type="common">Swimming crab</name>
    <name type="synonym">Neptunus trituberculatus</name>
    <dbReference type="NCBI Taxonomy" id="210409"/>
    <lineage>
        <taxon>Eukaryota</taxon>
        <taxon>Metazoa</taxon>
        <taxon>Ecdysozoa</taxon>
        <taxon>Arthropoda</taxon>
        <taxon>Crustacea</taxon>
        <taxon>Multicrustacea</taxon>
        <taxon>Malacostraca</taxon>
        <taxon>Eumalacostraca</taxon>
        <taxon>Eucarida</taxon>
        <taxon>Decapoda</taxon>
        <taxon>Pleocyemata</taxon>
        <taxon>Brachyura</taxon>
        <taxon>Eubrachyura</taxon>
        <taxon>Portunoidea</taxon>
        <taxon>Portunidae</taxon>
        <taxon>Portuninae</taxon>
        <taxon>Portunus</taxon>
    </lineage>
</organism>
<accession>A0A5B7FXD9</accession>
<protein>
    <submittedName>
        <fullName evidence="1">Uncharacterized protein</fullName>
    </submittedName>
</protein>
<dbReference type="Proteomes" id="UP000324222">
    <property type="component" value="Unassembled WGS sequence"/>
</dbReference>
<reference evidence="1 2" key="1">
    <citation type="submission" date="2019-05" db="EMBL/GenBank/DDBJ databases">
        <title>Another draft genome of Portunus trituberculatus and its Hox gene families provides insights of decapod evolution.</title>
        <authorList>
            <person name="Jeong J.-H."/>
            <person name="Song I."/>
            <person name="Kim S."/>
            <person name="Choi T."/>
            <person name="Kim D."/>
            <person name="Ryu S."/>
            <person name="Kim W."/>
        </authorList>
    </citation>
    <scope>NUCLEOTIDE SEQUENCE [LARGE SCALE GENOMIC DNA]</scope>
    <source>
        <tissue evidence="1">Muscle</tissue>
    </source>
</reference>
<sequence length="60" mass="6784">MGGRWYLTCLSARKSHSTGRYGDAEVCLSAAPYYLIVAVPRLNESRIPGQCRIPPLLRRY</sequence>
<dbReference type="AlphaFoldDB" id="A0A5B7FXD9"/>
<dbReference type="EMBL" id="VSRR010008958">
    <property type="protein sequence ID" value="MPC49568.1"/>
    <property type="molecule type" value="Genomic_DNA"/>
</dbReference>